<gene>
    <name evidence="1" type="ORF">LCGC14_2827480</name>
</gene>
<protein>
    <submittedName>
        <fullName evidence="1">Uncharacterized protein</fullName>
    </submittedName>
</protein>
<comment type="caution">
    <text evidence="1">The sequence shown here is derived from an EMBL/GenBank/DDBJ whole genome shotgun (WGS) entry which is preliminary data.</text>
</comment>
<evidence type="ECO:0000313" key="1">
    <source>
        <dbReference type="EMBL" id="KKK80040.1"/>
    </source>
</evidence>
<proteinExistence type="predicted"/>
<dbReference type="AlphaFoldDB" id="A0A0F8Z1V3"/>
<organism evidence="1">
    <name type="scientific">marine sediment metagenome</name>
    <dbReference type="NCBI Taxonomy" id="412755"/>
    <lineage>
        <taxon>unclassified sequences</taxon>
        <taxon>metagenomes</taxon>
        <taxon>ecological metagenomes</taxon>
    </lineage>
</organism>
<reference evidence="1" key="1">
    <citation type="journal article" date="2015" name="Nature">
        <title>Complex archaea that bridge the gap between prokaryotes and eukaryotes.</title>
        <authorList>
            <person name="Spang A."/>
            <person name="Saw J.H."/>
            <person name="Jorgensen S.L."/>
            <person name="Zaremba-Niedzwiedzka K."/>
            <person name="Martijn J."/>
            <person name="Lind A.E."/>
            <person name="van Eijk R."/>
            <person name="Schleper C."/>
            <person name="Guy L."/>
            <person name="Ettema T.J."/>
        </authorList>
    </citation>
    <scope>NUCLEOTIDE SEQUENCE</scope>
</reference>
<accession>A0A0F8Z1V3</accession>
<dbReference type="Pfam" id="PF13479">
    <property type="entry name" value="AAA_24"/>
    <property type="match status" value="1"/>
</dbReference>
<name>A0A0F8Z1V3_9ZZZZ</name>
<sequence length="75" mass="8100">MILPTERTKTKSKNPKKLLIYSIPKAGKTTILAGLENALIVDLEGGTDYVDAMSVPAPHIDLVSEVMGLLKKGHK</sequence>
<dbReference type="EMBL" id="LAZR01053760">
    <property type="protein sequence ID" value="KKK80040.1"/>
    <property type="molecule type" value="Genomic_DNA"/>
</dbReference>
<feature type="non-terminal residue" evidence="1">
    <location>
        <position position="75"/>
    </location>
</feature>